<feature type="non-terminal residue" evidence="8">
    <location>
        <position position="1"/>
    </location>
</feature>
<dbReference type="PANTHER" id="PTHR24276">
    <property type="entry name" value="POLYSERASE-RELATED"/>
    <property type="match status" value="1"/>
</dbReference>
<evidence type="ECO:0000313" key="7">
    <source>
        <dbReference type="Proteomes" id="UP000504635"/>
    </source>
</evidence>
<dbReference type="PROSITE" id="PS50240">
    <property type="entry name" value="TRYPSIN_DOM"/>
    <property type="match status" value="1"/>
</dbReference>
<evidence type="ECO:0000256" key="5">
    <source>
        <dbReference type="ARBA" id="ARBA00023157"/>
    </source>
</evidence>
<feature type="domain" description="Peptidase S1" evidence="6">
    <location>
        <begin position="18"/>
        <end position="124"/>
    </location>
</feature>
<dbReference type="FunFam" id="2.40.10.10:FF:000073">
    <property type="entry name" value="Trypsin alpha"/>
    <property type="match status" value="1"/>
</dbReference>
<keyword evidence="7" id="KW-1185">Reference proteome</keyword>
<dbReference type="GeneID" id="115889819"/>
<keyword evidence="5" id="KW-1015">Disulfide bond</keyword>
<organism evidence="7 8">
    <name type="scientific">Sitophilus oryzae</name>
    <name type="common">Rice weevil</name>
    <name type="synonym">Curculio oryzae</name>
    <dbReference type="NCBI Taxonomy" id="7048"/>
    <lineage>
        <taxon>Eukaryota</taxon>
        <taxon>Metazoa</taxon>
        <taxon>Ecdysozoa</taxon>
        <taxon>Arthropoda</taxon>
        <taxon>Hexapoda</taxon>
        <taxon>Insecta</taxon>
        <taxon>Pterygota</taxon>
        <taxon>Neoptera</taxon>
        <taxon>Endopterygota</taxon>
        <taxon>Coleoptera</taxon>
        <taxon>Polyphaga</taxon>
        <taxon>Cucujiformia</taxon>
        <taxon>Curculionidae</taxon>
        <taxon>Dryophthorinae</taxon>
        <taxon>Sitophilus</taxon>
    </lineage>
</organism>
<dbReference type="InterPro" id="IPR009003">
    <property type="entry name" value="Peptidase_S1_PA"/>
</dbReference>
<evidence type="ECO:0000256" key="4">
    <source>
        <dbReference type="ARBA" id="ARBA00022825"/>
    </source>
</evidence>
<dbReference type="AlphaFoldDB" id="A0A6J2YR20"/>
<dbReference type="InterPro" id="IPR001314">
    <property type="entry name" value="Peptidase_S1A"/>
</dbReference>
<sequence length="124" mass="13467">YIYISATPLNLEQNRYTIVGGENASILDYPYQVEVLYSNSHSCGGSILNNKFILSAAHCFGSAQASDITIRAGSSYSASGGQILQVKTINAHPDYDPYTQENDVAVLELATDLVSIWPEHHSNA</sequence>
<dbReference type="Pfam" id="PF00089">
    <property type="entry name" value="Trypsin"/>
    <property type="match status" value="1"/>
</dbReference>
<dbReference type="PANTHER" id="PTHR24276:SF91">
    <property type="entry name" value="AT26814P-RELATED"/>
    <property type="match status" value="1"/>
</dbReference>
<dbReference type="OrthoDB" id="531708at2759"/>
<dbReference type="InterPro" id="IPR018114">
    <property type="entry name" value="TRYPSIN_HIS"/>
</dbReference>
<dbReference type="InterPro" id="IPR001254">
    <property type="entry name" value="Trypsin_dom"/>
</dbReference>
<reference evidence="8" key="1">
    <citation type="submission" date="2025-08" db="UniProtKB">
        <authorList>
            <consortium name="RefSeq"/>
        </authorList>
    </citation>
    <scope>IDENTIFICATION</scope>
    <source>
        <tissue evidence="8">Gonads</tissue>
    </source>
</reference>
<dbReference type="PROSITE" id="PS00134">
    <property type="entry name" value="TRYPSIN_HIS"/>
    <property type="match status" value="1"/>
</dbReference>
<keyword evidence="2" id="KW-0645">Protease</keyword>
<dbReference type="InterPro" id="IPR050430">
    <property type="entry name" value="Peptidase_S1"/>
</dbReference>
<dbReference type="GO" id="GO:0006508">
    <property type="term" value="P:proteolysis"/>
    <property type="evidence" value="ECO:0007669"/>
    <property type="project" value="UniProtKB-KW"/>
</dbReference>
<keyword evidence="3" id="KW-0378">Hydrolase</keyword>
<accession>A0A6J2YR20</accession>
<evidence type="ECO:0000256" key="3">
    <source>
        <dbReference type="ARBA" id="ARBA00022801"/>
    </source>
</evidence>
<dbReference type="PRINTS" id="PR00722">
    <property type="entry name" value="CHYMOTRYPSIN"/>
</dbReference>
<name>A0A6J2YR20_SITOR</name>
<comment type="similarity">
    <text evidence="1">Belongs to the peptidase S1 family.</text>
</comment>
<dbReference type="Proteomes" id="UP000504635">
    <property type="component" value="Unplaced"/>
</dbReference>
<evidence type="ECO:0000256" key="1">
    <source>
        <dbReference type="ARBA" id="ARBA00007664"/>
    </source>
</evidence>
<dbReference type="InParanoid" id="A0A6J2YR20"/>
<evidence type="ECO:0000256" key="2">
    <source>
        <dbReference type="ARBA" id="ARBA00022670"/>
    </source>
</evidence>
<dbReference type="Gene3D" id="2.40.10.10">
    <property type="entry name" value="Trypsin-like serine proteases"/>
    <property type="match status" value="2"/>
</dbReference>
<dbReference type="SUPFAM" id="SSF50494">
    <property type="entry name" value="Trypsin-like serine proteases"/>
    <property type="match status" value="1"/>
</dbReference>
<proteinExistence type="inferred from homology"/>
<gene>
    <name evidence="8" type="primary">LOC115889819</name>
</gene>
<evidence type="ECO:0000259" key="6">
    <source>
        <dbReference type="PROSITE" id="PS50240"/>
    </source>
</evidence>
<protein>
    <submittedName>
        <fullName evidence="8">Trypsin-7-like</fullName>
    </submittedName>
</protein>
<dbReference type="GO" id="GO:0004252">
    <property type="term" value="F:serine-type endopeptidase activity"/>
    <property type="evidence" value="ECO:0007669"/>
    <property type="project" value="InterPro"/>
</dbReference>
<dbReference type="RefSeq" id="XP_030765757.1">
    <property type="nucleotide sequence ID" value="XM_030909897.1"/>
</dbReference>
<dbReference type="InterPro" id="IPR043504">
    <property type="entry name" value="Peptidase_S1_PA_chymotrypsin"/>
</dbReference>
<dbReference type="KEGG" id="soy:115889819"/>
<keyword evidence="4" id="KW-0720">Serine protease</keyword>
<evidence type="ECO:0000313" key="8">
    <source>
        <dbReference type="RefSeq" id="XP_030765757.1"/>
    </source>
</evidence>